<reference evidence="2" key="1">
    <citation type="submission" date="2021-01" db="EMBL/GenBank/DDBJ databases">
        <title>Caligus Genome Assembly.</title>
        <authorList>
            <person name="Gallardo-Escarate C."/>
        </authorList>
    </citation>
    <scope>NUCLEOTIDE SEQUENCE [LARGE SCALE GENOMIC DNA]</scope>
</reference>
<dbReference type="AlphaFoldDB" id="A0A7T8HGR5"/>
<dbReference type="Proteomes" id="UP000595437">
    <property type="component" value="Chromosome 7"/>
</dbReference>
<dbReference type="EMBL" id="CP045896">
    <property type="protein sequence ID" value="QQP49774.1"/>
    <property type="molecule type" value="Genomic_DNA"/>
</dbReference>
<protein>
    <submittedName>
        <fullName evidence="1">Uncharacterized protein</fullName>
    </submittedName>
</protein>
<evidence type="ECO:0000313" key="1">
    <source>
        <dbReference type="EMBL" id="QQP49774.1"/>
    </source>
</evidence>
<name>A0A7T8HGR5_CALRO</name>
<keyword evidence="2" id="KW-1185">Reference proteome</keyword>
<organism evidence="1 2">
    <name type="scientific">Caligus rogercresseyi</name>
    <name type="common">Sea louse</name>
    <dbReference type="NCBI Taxonomy" id="217165"/>
    <lineage>
        <taxon>Eukaryota</taxon>
        <taxon>Metazoa</taxon>
        <taxon>Ecdysozoa</taxon>
        <taxon>Arthropoda</taxon>
        <taxon>Crustacea</taxon>
        <taxon>Multicrustacea</taxon>
        <taxon>Hexanauplia</taxon>
        <taxon>Copepoda</taxon>
        <taxon>Siphonostomatoida</taxon>
        <taxon>Caligidae</taxon>
        <taxon>Caligus</taxon>
    </lineage>
</organism>
<accession>A0A7T8HGR5</accession>
<evidence type="ECO:0000313" key="2">
    <source>
        <dbReference type="Proteomes" id="UP000595437"/>
    </source>
</evidence>
<sequence length="151" mass="17398">MDPCRSQDPWASHLSFGVPLPSTRSHPPGWPLNLRRRHLNGISFTSPDYSYSFIHSEGTLRRMVQPFIHRHNQFILAGSLSRQRNTRRMAPTFHPRQRTCREPSHSIHGIITPRTSPSTLPDEPSIFPSIYFFYIFLYIHTAEVLGSCVAD</sequence>
<proteinExistence type="predicted"/>
<gene>
    <name evidence="1" type="ORF">FKW44_010553</name>
</gene>